<reference evidence="2" key="1">
    <citation type="submission" date="2020-05" db="EMBL/GenBank/DDBJ databases">
        <authorList>
            <person name="Chiriac C."/>
            <person name="Salcher M."/>
            <person name="Ghai R."/>
            <person name="Kavagutti S V."/>
        </authorList>
    </citation>
    <scope>NUCLEOTIDE SEQUENCE</scope>
</reference>
<name>A0A6J7JBK3_9ZZZZ</name>
<gene>
    <name evidence="2" type="ORF">UFOPK3564_02931</name>
</gene>
<proteinExistence type="predicted"/>
<sequence>MRPPVEPSRSRPALVAAAALVVLVALLLVLRGGGDDGDGELRIVRGAPGAGFPLRGAAAGDEATIRAAAEAWVRKARREDDDWADASSLDVTVLWSGPLSKDADGVVLVSDRAGAVLERGRGRDSWQVGDAVVDEAEDPVIVAGRGAVLVRADAEASFLTAEARRRADPEVRQDDGLWHRGASDLPTGALLLPDGLPSRFRSGSGELPPAAVFAGGDGGSGRPQVRRLSPRLLRRLELDGTESTQRTDLGDEARKSAQRLVAAATRAGAPAEDETPAGSVTSPPELDLVAERILQPLGPVVVLSASAPVVGSGREDRRSRLVAAAGGTTVAGRDDAVTAIPLGGGAAPLRAPTGPAFGAAYIRREVRPDDPGTSADDDAEPRVEGPWLLVAGDADVASVEVRAGRRTLRVPTPLGLVRASWLPDGDDRRAADADVAILGRTADGSLVVPSTSDGRPPQAVQARE</sequence>
<dbReference type="EMBL" id="CAFBMK010000241">
    <property type="protein sequence ID" value="CAB4940693.1"/>
    <property type="molecule type" value="Genomic_DNA"/>
</dbReference>
<organism evidence="2">
    <name type="scientific">freshwater metagenome</name>
    <dbReference type="NCBI Taxonomy" id="449393"/>
    <lineage>
        <taxon>unclassified sequences</taxon>
        <taxon>metagenomes</taxon>
        <taxon>ecological metagenomes</taxon>
    </lineage>
</organism>
<feature type="region of interest" description="Disordered" evidence="1">
    <location>
        <begin position="445"/>
        <end position="464"/>
    </location>
</feature>
<accession>A0A6J7JBK3</accession>
<evidence type="ECO:0000313" key="2">
    <source>
        <dbReference type="EMBL" id="CAB4940693.1"/>
    </source>
</evidence>
<dbReference type="AlphaFoldDB" id="A0A6J7JBK3"/>
<protein>
    <submittedName>
        <fullName evidence="2">Unannotated protein</fullName>
    </submittedName>
</protein>
<evidence type="ECO:0000256" key="1">
    <source>
        <dbReference type="SAM" id="MobiDB-lite"/>
    </source>
</evidence>